<accession>A0A2P2NVA0</accession>
<organism evidence="2">
    <name type="scientific">Rhizophora mucronata</name>
    <name type="common">Asiatic mangrove</name>
    <dbReference type="NCBI Taxonomy" id="61149"/>
    <lineage>
        <taxon>Eukaryota</taxon>
        <taxon>Viridiplantae</taxon>
        <taxon>Streptophyta</taxon>
        <taxon>Embryophyta</taxon>
        <taxon>Tracheophyta</taxon>
        <taxon>Spermatophyta</taxon>
        <taxon>Magnoliopsida</taxon>
        <taxon>eudicotyledons</taxon>
        <taxon>Gunneridae</taxon>
        <taxon>Pentapetalae</taxon>
        <taxon>rosids</taxon>
        <taxon>fabids</taxon>
        <taxon>Malpighiales</taxon>
        <taxon>Rhizophoraceae</taxon>
        <taxon>Rhizophora</taxon>
    </lineage>
</organism>
<proteinExistence type="predicted"/>
<evidence type="ECO:0000256" key="1">
    <source>
        <dbReference type="SAM" id="SignalP"/>
    </source>
</evidence>
<dbReference type="AlphaFoldDB" id="A0A2P2NVA0"/>
<protein>
    <submittedName>
        <fullName evidence="2">Uncharacterized protein</fullName>
    </submittedName>
</protein>
<dbReference type="EMBL" id="GGEC01065885">
    <property type="protein sequence ID" value="MBX46369.1"/>
    <property type="molecule type" value="Transcribed_RNA"/>
</dbReference>
<evidence type="ECO:0000313" key="2">
    <source>
        <dbReference type="EMBL" id="MBX46369.1"/>
    </source>
</evidence>
<reference evidence="2" key="1">
    <citation type="submission" date="2018-02" db="EMBL/GenBank/DDBJ databases">
        <title>Rhizophora mucronata_Transcriptome.</title>
        <authorList>
            <person name="Meera S.P."/>
            <person name="Sreeshan A."/>
            <person name="Augustine A."/>
        </authorList>
    </citation>
    <scope>NUCLEOTIDE SEQUENCE</scope>
    <source>
        <tissue evidence="2">Leaf</tissue>
    </source>
</reference>
<name>A0A2P2NVA0_RHIMU</name>
<feature type="chain" id="PRO_5015185530" evidence="1">
    <location>
        <begin position="31"/>
        <end position="55"/>
    </location>
</feature>
<keyword evidence="1" id="KW-0732">Signal</keyword>
<sequence length="55" mass="6528">MNQKSSGFHFSCYWELICLLFSLLSPPLKPAQRISKEIIFLLHYRFSVTKQRINP</sequence>
<feature type="signal peptide" evidence="1">
    <location>
        <begin position="1"/>
        <end position="30"/>
    </location>
</feature>